<dbReference type="Pfam" id="PF11563">
    <property type="entry name" value="Protoglobin"/>
    <property type="match status" value="1"/>
</dbReference>
<dbReference type="InterPro" id="IPR044398">
    <property type="entry name" value="Globin-sensor_dom"/>
</dbReference>
<dbReference type="AlphaFoldDB" id="A0A1Z4LSM6"/>
<evidence type="ECO:0000313" key="2">
    <source>
        <dbReference type="EMBL" id="BAY84249.1"/>
    </source>
</evidence>
<sequence>MAINPQEFMSTLEKRVCLTAEDKVLLQSEIDWGKDIAPEMAEHFYAYLGRDEEMNSMLNATEGRIHRLRETFIEWFYEMFTGMDDWGKDYADRRWNIGLVHVRIGIGPQHVVPAMATVIREAGQRAKTDGKSEEIKEALGRICMIDLAFIEQAYVEVSSEAVLRETGWTEGLFRRLIATGANSM</sequence>
<dbReference type="SUPFAM" id="SSF46458">
    <property type="entry name" value="Globin-like"/>
    <property type="match status" value="1"/>
</dbReference>
<name>A0A1Z4LSM6_9CYAN</name>
<dbReference type="Gene3D" id="1.10.490.10">
    <property type="entry name" value="Globins"/>
    <property type="match status" value="1"/>
</dbReference>
<dbReference type="GO" id="GO:0020037">
    <property type="term" value="F:heme binding"/>
    <property type="evidence" value="ECO:0007669"/>
    <property type="project" value="InterPro"/>
</dbReference>
<dbReference type="Proteomes" id="UP000218418">
    <property type="component" value="Chromosome"/>
</dbReference>
<protein>
    <recommendedName>
        <fullName evidence="1">Globin-sensor domain-containing protein</fullName>
    </recommendedName>
</protein>
<evidence type="ECO:0000313" key="3">
    <source>
        <dbReference type="Proteomes" id="UP000218418"/>
    </source>
</evidence>
<gene>
    <name evidence="2" type="ORF">NIES267_37450</name>
</gene>
<dbReference type="InterPro" id="IPR009050">
    <property type="entry name" value="Globin-like_sf"/>
</dbReference>
<reference evidence="2 3" key="1">
    <citation type="submission" date="2017-06" db="EMBL/GenBank/DDBJ databases">
        <title>Genome sequencing of cyanobaciteial culture collection at National Institute for Environmental Studies (NIES).</title>
        <authorList>
            <person name="Hirose Y."/>
            <person name="Shimura Y."/>
            <person name="Fujisawa T."/>
            <person name="Nakamura Y."/>
            <person name="Kawachi M."/>
        </authorList>
    </citation>
    <scope>NUCLEOTIDE SEQUENCE [LARGE SCALE GENOMIC DNA]</scope>
    <source>
        <strain evidence="2 3">NIES-267</strain>
    </source>
</reference>
<organism evidence="2 3">
    <name type="scientific">Calothrix parasitica NIES-267</name>
    <dbReference type="NCBI Taxonomy" id="1973488"/>
    <lineage>
        <taxon>Bacteria</taxon>
        <taxon>Bacillati</taxon>
        <taxon>Cyanobacteriota</taxon>
        <taxon>Cyanophyceae</taxon>
        <taxon>Nostocales</taxon>
        <taxon>Calotrichaceae</taxon>
        <taxon>Calothrix</taxon>
    </lineage>
</organism>
<proteinExistence type="predicted"/>
<keyword evidence="3" id="KW-1185">Reference proteome</keyword>
<dbReference type="GO" id="GO:0019825">
    <property type="term" value="F:oxygen binding"/>
    <property type="evidence" value="ECO:0007669"/>
    <property type="project" value="InterPro"/>
</dbReference>
<feature type="domain" description="Globin-sensor" evidence="1">
    <location>
        <begin position="16"/>
        <end position="157"/>
    </location>
</feature>
<dbReference type="OrthoDB" id="454336at2"/>
<dbReference type="InterPro" id="IPR012292">
    <property type="entry name" value="Globin/Proto"/>
</dbReference>
<accession>A0A1Z4LSM6</accession>
<evidence type="ECO:0000259" key="1">
    <source>
        <dbReference type="Pfam" id="PF11563"/>
    </source>
</evidence>
<dbReference type="EMBL" id="AP018227">
    <property type="protein sequence ID" value="BAY84249.1"/>
    <property type="molecule type" value="Genomic_DNA"/>
</dbReference>